<evidence type="ECO:0000256" key="4">
    <source>
        <dbReference type="ARBA" id="ARBA00022847"/>
    </source>
</evidence>
<dbReference type="AlphaFoldDB" id="A0AAW1MFA8"/>
<accession>A0AAW1MFA8</accession>
<feature type="transmembrane region" description="Helical" evidence="7">
    <location>
        <begin position="12"/>
        <end position="32"/>
    </location>
</feature>
<dbReference type="FunFam" id="1.20.1250.20:FF:000003">
    <property type="entry name" value="Solute carrier family 17 member 3"/>
    <property type="match status" value="1"/>
</dbReference>
<protein>
    <submittedName>
        <fullName evidence="9">Major Facilitator Superfamily</fullName>
    </submittedName>
</protein>
<dbReference type="EMBL" id="JASPKY010000049">
    <property type="protein sequence ID" value="KAK9745455.1"/>
    <property type="molecule type" value="Genomic_DNA"/>
</dbReference>
<dbReference type="CDD" id="cd17318">
    <property type="entry name" value="MFS_SLC17"/>
    <property type="match status" value="1"/>
</dbReference>
<dbReference type="PROSITE" id="PS50850">
    <property type="entry name" value="MFS"/>
    <property type="match status" value="1"/>
</dbReference>
<evidence type="ECO:0000256" key="5">
    <source>
        <dbReference type="ARBA" id="ARBA00022989"/>
    </source>
</evidence>
<keyword evidence="4" id="KW-0769">Symport</keyword>
<sequence>MARECKATKELISARTVLWHVVFAGFAVNYMIRLNLNIAIVSMVKYKTNKDVDVTSSECFSRNSTSVIAKNINLDLNSSVSDNFTSNISLGSLLLSNETNLNDDSIVQVKREFEGFEWNEVHQGVIIGAYFWFHWLTQIPGGILAQKYGTKLVFGAANFAGVVFSFFIPVASYQGYEWLVFVRAVQGLLTGFSWPAMHHMAAKWVPPNERSSFVSSYLGSSIGAALTYPMCGSSIGAALTYPMCGWIIDEWGWEWVFYTNGILGIGAALTYPMCGWIIDEWGWEWVFYTNGILGTIWYIWWLYCVFDSPEQHPRISEAEKEYIISRLEQQSKPRKKAPVPWKKILPALPIWMNILAQWGGIWGFFTLMNHAPQYFKLVHGWDIKATGLLSGMPHLLRFGFSLLFSQFGDYLLKSNKMSRTNVRKLAVTHCCTIQGVFMLCLAYSGCNYTAAIIFLSAAVAVNGAVSTGPLASLVDISPNYASIGLGMCNTVVALVGVFIPTVVSYITYGNQTDVGQWQKVFWIATLMLTISGVLYCIFSRSNVQPWNFPKEDYVTDEDSELKTLKSPEKNNVSVEIHAEVPEKP</sequence>
<dbReference type="Proteomes" id="UP001458880">
    <property type="component" value="Unassembled WGS sequence"/>
</dbReference>
<feature type="transmembrane region" description="Helical" evidence="7">
    <location>
        <begin position="344"/>
        <end position="365"/>
    </location>
</feature>
<feature type="transmembrane region" description="Helical" evidence="7">
    <location>
        <begin position="425"/>
        <end position="444"/>
    </location>
</feature>
<keyword evidence="5 7" id="KW-1133">Transmembrane helix</keyword>
<comment type="subcellular location">
    <subcellularLocation>
        <location evidence="1">Membrane</location>
        <topology evidence="1">Multi-pass membrane protein</topology>
    </subcellularLocation>
</comment>
<dbReference type="InterPro" id="IPR050382">
    <property type="entry name" value="MFS_Na/Anion_cotransporter"/>
</dbReference>
<feature type="domain" description="Major facilitator superfamily (MFS) profile" evidence="8">
    <location>
        <begin position="84"/>
        <end position="543"/>
    </location>
</feature>
<reference evidence="9 10" key="1">
    <citation type="journal article" date="2024" name="BMC Genomics">
        <title>De novo assembly and annotation of Popillia japonica's genome with initial clues to its potential as an invasive pest.</title>
        <authorList>
            <person name="Cucini C."/>
            <person name="Boschi S."/>
            <person name="Funari R."/>
            <person name="Cardaioli E."/>
            <person name="Iannotti N."/>
            <person name="Marturano G."/>
            <person name="Paoli F."/>
            <person name="Bruttini M."/>
            <person name="Carapelli A."/>
            <person name="Frati F."/>
            <person name="Nardi F."/>
        </authorList>
    </citation>
    <scope>NUCLEOTIDE SEQUENCE [LARGE SCALE GENOMIC DNA]</scope>
    <source>
        <strain evidence="9">DMR45628</strain>
    </source>
</reference>
<evidence type="ECO:0000259" key="8">
    <source>
        <dbReference type="PROSITE" id="PS50850"/>
    </source>
</evidence>
<dbReference type="GO" id="GO:0016020">
    <property type="term" value="C:membrane"/>
    <property type="evidence" value="ECO:0007669"/>
    <property type="project" value="UniProtKB-SubCell"/>
</dbReference>
<dbReference type="GO" id="GO:0015293">
    <property type="term" value="F:symporter activity"/>
    <property type="evidence" value="ECO:0007669"/>
    <property type="project" value="UniProtKB-KW"/>
</dbReference>
<feature type="transmembrane region" description="Helical" evidence="7">
    <location>
        <begin position="483"/>
        <end position="508"/>
    </location>
</feature>
<name>A0AAW1MFA8_POPJA</name>
<evidence type="ECO:0000256" key="6">
    <source>
        <dbReference type="ARBA" id="ARBA00023136"/>
    </source>
</evidence>
<dbReference type="Gene3D" id="1.20.1250.20">
    <property type="entry name" value="MFS general substrate transporter like domains"/>
    <property type="match status" value="2"/>
</dbReference>
<feature type="transmembrane region" description="Helical" evidence="7">
    <location>
        <begin position="285"/>
        <end position="306"/>
    </location>
</feature>
<evidence type="ECO:0000256" key="1">
    <source>
        <dbReference type="ARBA" id="ARBA00004141"/>
    </source>
</evidence>
<feature type="transmembrane region" description="Helical" evidence="7">
    <location>
        <begin position="450"/>
        <end position="471"/>
    </location>
</feature>
<feature type="transmembrane region" description="Helical" evidence="7">
    <location>
        <begin position="255"/>
        <end position="273"/>
    </location>
</feature>
<feature type="transmembrane region" description="Helical" evidence="7">
    <location>
        <begin position="152"/>
        <end position="171"/>
    </location>
</feature>
<dbReference type="GO" id="GO:0006820">
    <property type="term" value="P:monoatomic anion transport"/>
    <property type="evidence" value="ECO:0007669"/>
    <property type="project" value="TreeGrafter"/>
</dbReference>
<dbReference type="InterPro" id="IPR011701">
    <property type="entry name" value="MFS"/>
</dbReference>
<comment type="caution">
    <text evidence="9">The sequence shown here is derived from an EMBL/GenBank/DDBJ whole genome shotgun (WGS) entry which is preliminary data.</text>
</comment>
<gene>
    <name evidence="9" type="ORF">QE152_g6921</name>
</gene>
<evidence type="ECO:0000256" key="3">
    <source>
        <dbReference type="ARBA" id="ARBA00022692"/>
    </source>
</evidence>
<dbReference type="InterPro" id="IPR036259">
    <property type="entry name" value="MFS_trans_sf"/>
</dbReference>
<evidence type="ECO:0000256" key="2">
    <source>
        <dbReference type="ARBA" id="ARBA00022448"/>
    </source>
</evidence>
<dbReference type="Pfam" id="PF07690">
    <property type="entry name" value="MFS_1"/>
    <property type="match status" value="1"/>
</dbReference>
<dbReference type="SUPFAM" id="SSF103473">
    <property type="entry name" value="MFS general substrate transporter"/>
    <property type="match status" value="2"/>
</dbReference>
<keyword evidence="3 7" id="KW-0812">Transmembrane</keyword>
<dbReference type="PANTHER" id="PTHR11662:SF79">
    <property type="entry name" value="NA[+]-DEPENDENT INORGANIC PHOSPHATE COTRANSPORTER, ISOFORM A"/>
    <property type="match status" value="1"/>
</dbReference>
<keyword evidence="6 7" id="KW-0472">Membrane</keyword>
<proteinExistence type="predicted"/>
<dbReference type="InterPro" id="IPR020846">
    <property type="entry name" value="MFS_dom"/>
</dbReference>
<organism evidence="9 10">
    <name type="scientific">Popillia japonica</name>
    <name type="common">Japanese beetle</name>
    <dbReference type="NCBI Taxonomy" id="7064"/>
    <lineage>
        <taxon>Eukaryota</taxon>
        <taxon>Metazoa</taxon>
        <taxon>Ecdysozoa</taxon>
        <taxon>Arthropoda</taxon>
        <taxon>Hexapoda</taxon>
        <taxon>Insecta</taxon>
        <taxon>Pterygota</taxon>
        <taxon>Neoptera</taxon>
        <taxon>Endopterygota</taxon>
        <taxon>Coleoptera</taxon>
        <taxon>Polyphaga</taxon>
        <taxon>Scarabaeiformia</taxon>
        <taxon>Scarabaeidae</taxon>
        <taxon>Rutelinae</taxon>
        <taxon>Popillia</taxon>
    </lineage>
</organism>
<evidence type="ECO:0000313" key="10">
    <source>
        <dbReference type="Proteomes" id="UP001458880"/>
    </source>
</evidence>
<keyword evidence="2" id="KW-0813">Transport</keyword>
<feature type="transmembrane region" description="Helical" evidence="7">
    <location>
        <begin position="520"/>
        <end position="538"/>
    </location>
</feature>
<evidence type="ECO:0000256" key="7">
    <source>
        <dbReference type="SAM" id="Phobius"/>
    </source>
</evidence>
<dbReference type="PANTHER" id="PTHR11662">
    <property type="entry name" value="SOLUTE CARRIER FAMILY 17"/>
    <property type="match status" value="1"/>
</dbReference>
<feature type="transmembrane region" description="Helical" evidence="7">
    <location>
        <begin position="217"/>
        <end position="243"/>
    </location>
</feature>
<keyword evidence="10" id="KW-1185">Reference proteome</keyword>
<evidence type="ECO:0000313" key="9">
    <source>
        <dbReference type="EMBL" id="KAK9745455.1"/>
    </source>
</evidence>